<dbReference type="InterPro" id="IPR014284">
    <property type="entry name" value="RNA_pol_sigma-70_dom"/>
</dbReference>
<dbReference type="NCBIfam" id="TIGR02937">
    <property type="entry name" value="sigma70-ECF"/>
    <property type="match status" value="1"/>
</dbReference>
<dbReference type="GO" id="GO:0006352">
    <property type="term" value="P:DNA-templated transcription initiation"/>
    <property type="evidence" value="ECO:0007669"/>
    <property type="project" value="InterPro"/>
</dbReference>
<dbReference type="PANTHER" id="PTHR43133">
    <property type="entry name" value="RNA POLYMERASE ECF-TYPE SIGMA FACTO"/>
    <property type="match status" value="1"/>
</dbReference>
<evidence type="ECO:0000259" key="7">
    <source>
        <dbReference type="Pfam" id="PF08281"/>
    </source>
</evidence>
<dbReference type="InterPro" id="IPR036388">
    <property type="entry name" value="WH-like_DNA-bd_sf"/>
</dbReference>
<gene>
    <name evidence="8" type="ORF">C5E16_14965</name>
</gene>
<dbReference type="InterPro" id="IPR039425">
    <property type="entry name" value="RNA_pol_sigma-70-like"/>
</dbReference>
<reference evidence="8 9" key="1">
    <citation type="submission" date="2018-02" db="EMBL/GenBank/DDBJ databases">
        <title>Bacteriophage NCPPB3778 and a type I-E CRISPR drive the evolution of the US Biological Select Agent, Rathayibacter toxicus.</title>
        <authorList>
            <person name="Davis E.W.II."/>
            <person name="Tabima J.F."/>
            <person name="Weisberg A.J."/>
            <person name="Lopes L.D."/>
            <person name="Wiseman M.S."/>
            <person name="Wiseman M.S."/>
            <person name="Pupko T."/>
            <person name="Belcher M.S."/>
            <person name="Sechler A.J."/>
            <person name="Tancos M.A."/>
            <person name="Schroeder B.K."/>
            <person name="Murray T.D."/>
            <person name="Luster D.G."/>
            <person name="Schneider W.L."/>
            <person name="Rogers E."/>
            <person name="Andreote F.D."/>
            <person name="Grunwald N.J."/>
            <person name="Putnam M.L."/>
            <person name="Chang J.H."/>
        </authorList>
    </citation>
    <scope>NUCLEOTIDE SEQUENCE [LARGE SCALE GENOMIC DNA]</scope>
    <source>
        <strain evidence="8 9">AY1B3</strain>
    </source>
</reference>
<dbReference type="Proteomes" id="UP000239241">
    <property type="component" value="Unassembled WGS sequence"/>
</dbReference>
<evidence type="ECO:0000256" key="1">
    <source>
        <dbReference type="ARBA" id="ARBA00010641"/>
    </source>
</evidence>
<evidence type="ECO:0000256" key="5">
    <source>
        <dbReference type="ARBA" id="ARBA00023163"/>
    </source>
</evidence>
<proteinExistence type="inferred from homology"/>
<dbReference type="GO" id="GO:0016987">
    <property type="term" value="F:sigma factor activity"/>
    <property type="evidence" value="ECO:0007669"/>
    <property type="project" value="UniProtKB-KW"/>
</dbReference>
<comment type="similarity">
    <text evidence="1">Belongs to the sigma-70 factor family. ECF subfamily.</text>
</comment>
<evidence type="ECO:0000259" key="6">
    <source>
        <dbReference type="Pfam" id="PF04542"/>
    </source>
</evidence>
<dbReference type="PANTHER" id="PTHR43133:SF8">
    <property type="entry name" value="RNA POLYMERASE SIGMA FACTOR HI_1459-RELATED"/>
    <property type="match status" value="1"/>
</dbReference>
<accession>A0A2S5VLV4</accession>
<keyword evidence="4" id="KW-0238">DNA-binding</keyword>
<dbReference type="Pfam" id="PF08281">
    <property type="entry name" value="Sigma70_r4_2"/>
    <property type="match status" value="1"/>
</dbReference>
<dbReference type="InterPro" id="IPR007627">
    <property type="entry name" value="RNA_pol_sigma70_r2"/>
</dbReference>
<feature type="domain" description="RNA polymerase sigma factor 70 region 4 type 2" evidence="7">
    <location>
        <begin position="104"/>
        <end position="155"/>
    </location>
</feature>
<evidence type="ECO:0000256" key="2">
    <source>
        <dbReference type="ARBA" id="ARBA00023015"/>
    </source>
</evidence>
<dbReference type="GO" id="GO:0003677">
    <property type="term" value="F:DNA binding"/>
    <property type="evidence" value="ECO:0007669"/>
    <property type="project" value="UniProtKB-KW"/>
</dbReference>
<evidence type="ECO:0000256" key="3">
    <source>
        <dbReference type="ARBA" id="ARBA00023082"/>
    </source>
</evidence>
<dbReference type="EMBL" id="PSXY01000039">
    <property type="protein sequence ID" value="PPF63911.1"/>
    <property type="molecule type" value="Genomic_DNA"/>
</dbReference>
<protein>
    <submittedName>
        <fullName evidence="8">RNA polymerase subunit sigma-24</fullName>
    </submittedName>
</protein>
<organism evidence="8 9">
    <name type="scientific">Clavibacter michiganensis</name>
    <dbReference type="NCBI Taxonomy" id="28447"/>
    <lineage>
        <taxon>Bacteria</taxon>
        <taxon>Bacillati</taxon>
        <taxon>Actinomycetota</taxon>
        <taxon>Actinomycetes</taxon>
        <taxon>Micrococcales</taxon>
        <taxon>Microbacteriaceae</taxon>
        <taxon>Clavibacter</taxon>
    </lineage>
</organism>
<sequence length="164" mass="18200">MRRAHARITAALSRSSGDLLAYLQRRVGFDEAPDLLGETMVVAWRRVDDLPDDPEQARTWLFGIARTTLLNHVRGERRRWALADRIRGHAATEGASPAADHGAEVRDAVARLDADLVELVQLVHWEGMTITQAAALVGVSESTARIRYARAKEQLRVTLEVPTS</sequence>
<keyword evidence="3" id="KW-0731">Sigma factor</keyword>
<dbReference type="SUPFAM" id="SSF88659">
    <property type="entry name" value="Sigma3 and sigma4 domains of RNA polymerase sigma factors"/>
    <property type="match status" value="1"/>
</dbReference>
<dbReference type="AlphaFoldDB" id="A0A2S5VLV4"/>
<dbReference type="Gene3D" id="1.10.1740.10">
    <property type="match status" value="1"/>
</dbReference>
<comment type="caution">
    <text evidence="8">The sequence shown here is derived from an EMBL/GenBank/DDBJ whole genome shotgun (WGS) entry which is preliminary data.</text>
</comment>
<dbReference type="Gene3D" id="1.10.10.10">
    <property type="entry name" value="Winged helix-like DNA-binding domain superfamily/Winged helix DNA-binding domain"/>
    <property type="match status" value="1"/>
</dbReference>
<dbReference type="RefSeq" id="WP_104291312.1">
    <property type="nucleotide sequence ID" value="NZ_PSXY01000039.1"/>
</dbReference>
<dbReference type="Pfam" id="PF04542">
    <property type="entry name" value="Sigma70_r2"/>
    <property type="match status" value="1"/>
</dbReference>
<evidence type="ECO:0000256" key="4">
    <source>
        <dbReference type="ARBA" id="ARBA00023125"/>
    </source>
</evidence>
<dbReference type="InterPro" id="IPR013324">
    <property type="entry name" value="RNA_pol_sigma_r3/r4-like"/>
</dbReference>
<dbReference type="SUPFAM" id="SSF88946">
    <property type="entry name" value="Sigma2 domain of RNA polymerase sigma factors"/>
    <property type="match status" value="1"/>
</dbReference>
<dbReference type="InterPro" id="IPR013325">
    <property type="entry name" value="RNA_pol_sigma_r2"/>
</dbReference>
<keyword evidence="5" id="KW-0804">Transcription</keyword>
<name>A0A2S5VLV4_9MICO</name>
<feature type="domain" description="RNA polymerase sigma-70 region 2" evidence="6">
    <location>
        <begin position="17"/>
        <end position="79"/>
    </location>
</feature>
<evidence type="ECO:0000313" key="9">
    <source>
        <dbReference type="Proteomes" id="UP000239241"/>
    </source>
</evidence>
<evidence type="ECO:0000313" key="8">
    <source>
        <dbReference type="EMBL" id="PPF63911.1"/>
    </source>
</evidence>
<dbReference type="InterPro" id="IPR013249">
    <property type="entry name" value="RNA_pol_sigma70_r4_t2"/>
</dbReference>
<keyword evidence="2" id="KW-0805">Transcription regulation</keyword>